<feature type="domain" description="Flagellar protein FlgJ N-terminal" evidence="2">
    <location>
        <begin position="41"/>
        <end position="86"/>
    </location>
</feature>
<gene>
    <name evidence="3" type="ORF">NPRO_08430</name>
</gene>
<proteinExistence type="predicted"/>
<organism evidence="3 4">
    <name type="scientific">Candidatus Nitrosymbiomonas proteolyticus</name>
    <dbReference type="NCBI Taxonomy" id="2608984"/>
    <lineage>
        <taxon>Bacteria</taxon>
        <taxon>Bacillati</taxon>
        <taxon>Armatimonadota</taxon>
        <taxon>Armatimonadota incertae sedis</taxon>
        <taxon>Candidatus Nitrosymbiomonas</taxon>
    </lineage>
</organism>
<dbReference type="AlphaFoldDB" id="A0A809R9C4"/>
<keyword evidence="3" id="KW-0282">Flagellum</keyword>
<protein>
    <submittedName>
        <fullName evidence="3">Flagellar rod assembly protein/muramidase FlgJ</fullName>
    </submittedName>
</protein>
<dbReference type="KEGG" id="npy:NPRO_08430"/>
<keyword evidence="3" id="KW-0966">Cell projection</keyword>
<feature type="region of interest" description="Disordered" evidence="1">
    <location>
        <begin position="101"/>
        <end position="124"/>
    </location>
</feature>
<dbReference type="Proteomes" id="UP000662873">
    <property type="component" value="Chromosome"/>
</dbReference>
<sequence>MMNPLTDNLGLALQAAPTVAKLKKTTSDLEGVFVKDLISVMRRSIPKTGFGQGYGTEIYDDLFNQAIADSVAKRGTFGFGSMLFRQLAPSAFAQEVQRLAQEATASKTSPSTSDPLNLTPKDNS</sequence>
<evidence type="ECO:0000256" key="1">
    <source>
        <dbReference type="SAM" id="MobiDB-lite"/>
    </source>
</evidence>
<name>A0A809R9C4_9BACT</name>
<dbReference type="Pfam" id="PF10135">
    <property type="entry name" value="Rod-binding"/>
    <property type="match status" value="1"/>
</dbReference>
<feature type="compositionally biased region" description="Polar residues" evidence="1">
    <location>
        <begin position="103"/>
        <end position="124"/>
    </location>
</feature>
<reference evidence="3" key="1">
    <citation type="journal article" name="DNA Res.">
        <title>The physiological potential of anammox bacteria as revealed by their core genome structure.</title>
        <authorList>
            <person name="Okubo T."/>
            <person name="Toyoda A."/>
            <person name="Fukuhara K."/>
            <person name="Uchiyama I."/>
            <person name="Harigaya Y."/>
            <person name="Kuroiwa M."/>
            <person name="Suzuki T."/>
            <person name="Murakami Y."/>
            <person name="Suwa Y."/>
            <person name="Takami H."/>
        </authorList>
    </citation>
    <scope>NUCLEOTIDE SEQUENCE</scope>
    <source>
        <strain evidence="3">317325-2</strain>
    </source>
</reference>
<evidence type="ECO:0000259" key="2">
    <source>
        <dbReference type="Pfam" id="PF10135"/>
    </source>
</evidence>
<dbReference type="InterPro" id="IPR019301">
    <property type="entry name" value="Flagellar_prot_FlgJ_N"/>
</dbReference>
<accession>A0A809R9C4</accession>
<evidence type="ECO:0000313" key="3">
    <source>
        <dbReference type="EMBL" id="BBO23248.1"/>
    </source>
</evidence>
<evidence type="ECO:0000313" key="4">
    <source>
        <dbReference type="Proteomes" id="UP000662873"/>
    </source>
</evidence>
<keyword evidence="3" id="KW-0969">Cilium</keyword>
<dbReference type="EMBL" id="AP021858">
    <property type="protein sequence ID" value="BBO23248.1"/>
    <property type="molecule type" value="Genomic_DNA"/>
</dbReference>